<dbReference type="OMA" id="WARTSAI"/>
<evidence type="ECO:0000259" key="9">
    <source>
        <dbReference type="PROSITE" id="PS50893"/>
    </source>
</evidence>
<evidence type="ECO:0000256" key="4">
    <source>
        <dbReference type="ARBA" id="ARBA00022840"/>
    </source>
</evidence>
<dbReference type="eggNOG" id="KOG0059">
    <property type="taxonomic scope" value="Eukaryota"/>
</dbReference>
<feature type="compositionally biased region" description="Polar residues" evidence="7">
    <location>
        <begin position="269"/>
        <end position="282"/>
    </location>
</feature>
<dbReference type="Pfam" id="PF00005">
    <property type="entry name" value="ABC_tran"/>
    <property type="match status" value="1"/>
</dbReference>
<feature type="transmembrane region" description="Helical" evidence="8">
    <location>
        <begin position="709"/>
        <end position="730"/>
    </location>
</feature>
<dbReference type="InParanoid" id="E9HGV9"/>
<sequence>MTEDFIEESADVLSPSHRIKNEINNPSDSCVYGVLVRNATKTFGSGSKKCAVLQGLNMTVKRGSIYGLLGPSGCGKTTLLSCLVTLRSLNSGTIQVLGHEPGSPKSGVPGPQVGYMPQELALYDYFTIKETLTYFGRLYKLKAAFVKSQLNDRYVKTLSGGQQRRVSFAVALFHDPDLLILDEPTVGVDPLLRHSIWNHLVRQSVDHGKTVIVTTHYIEEARQANSIGMMRGGRVLVEDSPENLIRDYGLPSLEDVFLKVCLKDGGISSDEQSAEDVTSSNEAAPVETQIEPQPSESSAEVSNKIGKRTPNEKSDKIKSVARKRQSFNLKSSLPTPHVIGVLLRKNALVMIRNFGVFLVSFFLPAIQTALFNVTLGGEPTYLKMAIVNEELNLSQGRVCINNTMDCAYSMLSCRYLQYINDNIIQIPYDNVSEALEAGRNGEVWGMIHFGQNFTEEYEIRQSLGDSAKLENILRSRISINIDSSNQQIDAFLNKWLVEAFRDFSRGLLIACGHEPEAGYMPIEFTDPVYGRKDTQYTEAMSSGLIIAIIYSSSLILITGVFVGERQQGLVDRSLVAGVKIVDIFVGHVGFQFCMTICQTLTTFVVMFLIFKVPCHGSVALALLITLLQGFIGICFGMFTAAICDNTNGALYLTQANFLPILLMGGICWPVEGMPQSLQKVARFLPVTYGIECLRSILSRGWGIEMPDVYMGFLVSFAWIFGLTTLTLTVIRYRKFSS</sequence>
<dbReference type="InterPro" id="IPR013525">
    <property type="entry name" value="ABC2_TM"/>
</dbReference>
<feature type="transmembrane region" description="Helical" evidence="8">
    <location>
        <begin position="583"/>
        <end position="610"/>
    </location>
</feature>
<dbReference type="PRINTS" id="PR00164">
    <property type="entry name" value="ABC2TRNSPORT"/>
</dbReference>
<feature type="domain" description="ABC transporter" evidence="9">
    <location>
        <begin position="34"/>
        <end position="257"/>
    </location>
</feature>
<dbReference type="SMART" id="SM00382">
    <property type="entry name" value="AAA"/>
    <property type="match status" value="1"/>
</dbReference>
<accession>E9HGV9</accession>
<dbReference type="Gene3D" id="3.40.50.300">
    <property type="entry name" value="P-loop containing nucleotide triphosphate hydrolases"/>
    <property type="match status" value="1"/>
</dbReference>
<dbReference type="InterPro" id="IPR027417">
    <property type="entry name" value="P-loop_NTPase"/>
</dbReference>
<dbReference type="InterPro" id="IPR003439">
    <property type="entry name" value="ABC_transporter-like_ATP-bd"/>
</dbReference>
<dbReference type="InterPro" id="IPR003593">
    <property type="entry name" value="AAA+_ATPase"/>
</dbReference>
<dbReference type="PROSITE" id="PS51012">
    <property type="entry name" value="ABC_TM2"/>
    <property type="match status" value="1"/>
</dbReference>
<dbReference type="PROSITE" id="PS50893">
    <property type="entry name" value="ABC_TRANSPORTER_2"/>
    <property type="match status" value="1"/>
</dbReference>
<keyword evidence="5 8" id="KW-1133">Transmembrane helix</keyword>
<evidence type="ECO:0000256" key="8">
    <source>
        <dbReference type="SAM" id="Phobius"/>
    </source>
</evidence>
<dbReference type="GO" id="GO:0043190">
    <property type="term" value="C:ATP-binding cassette (ABC) transporter complex"/>
    <property type="evidence" value="ECO:0007669"/>
    <property type="project" value="InterPro"/>
</dbReference>
<organism evidence="11 12">
    <name type="scientific">Daphnia pulex</name>
    <name type="common">Water flea</name>
    <dbReference type="NCBI Taxonomy" id="6669"/>
    <lineage>
        <taxon>Eukaryota</taxon>
        <taxon>Metazoa</taxon>
        <taxon>Ecdysozoa</taxon>
        <taxon>Arthropoda</taxon>
        <taxon>Crustacea</taxon>
        <taxon>Branchiopoda</taxon>
        <taxon>Diplostraca</taxon>
        <taxon>Cladocera</taxon>
        <taxon>Anomopoda</taxon>
        <taxon>Daphniidae</taxon>
        <taxon>Daphnia</taxon>
    </lineage>
</organism>
<gene>
    <name evidence="11" type="ORF">DAPPUDRAFT_228828</name>
</gene>
<feature type="compositionally biased region" description="Basic and acidic residues" evidence="7">
    <location>
        <begin position="309"/>
        <end position="318"/>
    </location>
</feature>
<dbReference type="CDD" id="cd03230">
    <property type="entry name" value="ABC_DR_subfamily_A"/>
    <property type="match status" value="1"/>
</dbReference>
<evidence type="ECO:0000256" key="2">
    <source>
        <dbReference type="ARBA" id="ARBA00022692"/>
    </source>
</evidence>
<evidence type="ECO:0000259" key="10">
    <source>
        <dbReference type="PROSITE" id="PS51012"/>
    </source>
</evidence>
<dbReference type="PANTHER" id="PTHR43038">
    <property type="entry name" value="ATP-BINDING CASSETTE, SUB-FAMILY H, MEMBER 1"/>
    <property type="match status" value="1"/>
</dbReference>
<keyword evidence="3" id="KW-0547">Nucleotide-binding</keyword>
<dbReference type="AlphaFoldDB" id="E9HGV9"/>
<keyword evidence="2 8" id="KW-0812">Transmembrane</keyword>
<evidence type="ECO:0000313" key="12">
    <source>
        <dbReference type="Proteomes" id="UP000000305"/>
    </source>
</evidence>
<evidence type="ECO:0000256" key="5">
    <source>
        <dbReference type="ARBA" id="ARBA00022989"/>
    </source>
</evidence>
<reference evidence="11 12" key="1">
    <citation type="journal article" date="2011" name="Science">
        <title>The ecoresponsive genome of Daphnia pulex.</title>
        <authorList>
            <person name="Colbourne J.K."/>
            <person name="Pfrender M.E."/>
            <person name="Gilbert D."/>
            <person name="Thomas W.K."/>
            <person name="Tucker A."/>
            <person name="Oakley T.H."/>
            <person name="Tokishita S."/>
            <person name="Aerts A."/>
            <person name="Arnold G.J."/>
            <person name="Basu M.K."/>
            <person name="Bauer D.J."/>
            <person name="Caceres C.E."/>
            <person name="Carmel L."/>
            <person name="Casola C."/>
            <person name="Choi J.H."/>
            <person name="Detter J.C."/>
            <person name="Dong Q."/>
            <person name="Dusheyko S."/>
            <person name="Eads B.D."/>
            <person name="Frohlich T."/>
            <person name="Geiler-Samerotte K.A."/>
            <person name="Gerlach D."/>
            <person name="Hatcher P."/>
            <person name="Jogdeo S."/>
            <person name="Krijgsveld J."/>
            <person name="Kriventseva E.V."/>
            <person name="Kultz D."/>
            <person name="Laforsch C."/>
            <person name="Lindquist E."/>
            <person name="Lopez J."/>
            <person name="Manak J.R."/>
            <person name="Muller J."/>
            <person name="Pangilinan J."/>
            <person name="Patwardhan R.P."/>
            <person name="Pitluck S."/>
            <person name="Pritham E.J."/>
            <person name="Rechtsteiner A."/>
            <person name="Rho M."/>
            <person name="Rogozin I.B."/>
            <person name="Sakarya O."/>
            <person name="Salamov A."/>
            <person name="Schaack S."/>
            <person name="Shapiro H."/>
            <person name="Shiga Y."/>
            <person name="Skalitzky C."/>
            <person name="Smith Z."/>
            <person name="Souvorov A."/>
            <person name="Sung W."/>
            <person name="Tang Z."/>
            <person name="Tsuchiya D."/>
            <person name="Tu H."/>
            <person name="Vos H."/>
            <person name="Wang M."/>
            <person name="Wolf Y.I."/>
            <person name="Yamagata H."/>
            <person name="Yamada T."/>
            <person name="Ye Y."/>
            <person name="Shaw J.R."/>
            <person name="Andrews J."/>
            <person name="Crease T.J."/>
            <person name="Tang H."/>
            <person name="Lucas S.M."/>
            <person name="Robertson H.M."/>
            <person name="Bork P."/>
            <person name="Koonin E.V."/>
            <person name="Zdobnov E.M."/>
            <person name="Grigoriev I.V."/>
            <person name="Lynch M."/>
            <person name="Boore J.L."/>
        </authorList>
    </citation>
    <scope>NUCLEOTIDE SEQUENCE [LARGE SCALE GENOMIC DNA]</scope>
</reference>
<feature type="compositionally biased region" description="Polar residues" evidence="7">
    <location>
        <begin position="290"/>
        <end position="301"/>
    </location>
</feature>
<keyword evidence="4" id="KW-0067">ATP-binding</keyword>
<dbReference type="GO" id="GO:0005524">
    <property type="term" value="F:ATP binding"/>
    <property type="evidence" value="ECO:0007669"/>
    <property type="project" value="UniProtKB-KW"/>
</dbReference>
<dbReference type="InterPro" id="IPR047817">
    <property type="entry name" value="ABC2_TM_bact-type"/>
</dbReference>
<dbReference type="PhylomeDB" id="E9HGV9"/>
<dbReference type="GO" id="GO:0140359">
    <property type="term" value="F:ABC-type transporter activity"/>
    <property type="evidence" value="ECO:0007669"/>
    <property type="project" value="InterPro"/>
</dbReference>
<feature type="domain" description="ABC transmembrane type-2" evidence="10">
    <location>
        <begin position="506"/>
        <end position="735"/>
    </location>
</feature>
<dbReference type="InterPro" id="IPR017871">
    <property type="entry name" value="ABC_transporter-like_CS"/>
</dbReference>
<dbReference type="PANTHER" id="PTHR43038:SF3">
    <property type="entry name" value="ABC TRANSPORTER G FAMILY MEMBER 20 ISOFORM X1"/>
    <property type="match status" value="1"/>
</dbReference>
<dbReference type="GO" id="GO:0016887">
    <property type="term" value="F:ATP hydrolysis activity"/>
    <property type="evidence" value="ECO:0007669"/>
    <property type="project" value="InterPro"/>
</dbReference>
<feature type="transmembrane region" description="Helical" evidence="8">
    <location>
        <begin position="617"/>
        <end position="642"/>
    </location>
</feature>
<evidence type="ECO:0000256" key="1">
    <source>
        <dbReference type="ARBA" id="ARBA00004141"/>
    </source>
</evidence>
<evidence type="ECO:0000256" key="7">
    <source>
        <dbReference type="SAM" id="MobiDB-lite"/>
    </source>
</evidence>
<dbReference type="PROSITE" id="PS00211">
    <property type="entry name" value="ABC_TRANSPORTER_1"/>
    <property type="match status" value="1"/>
</dbReference>
<dbReference type="HOGENOM" id="CLU_014367_1_0_1"/>
<dbReference type="OrthoDB" id="6150516at2759"/>
<name>E9HGV9_DAPPU</name>
<dbReference type="GO" id="GO:0005886">
    <property type="term" value="C:plasma membrane"/>
    <property type="evidence" value="ECO:0000318"/>
    <property type="project" value="GO_Central"/>
</dbReference>
<comment type="subcellular location">
    <subcellularLocation>
        <location evidence="1">Membrane</location>
        <topology evidence="1">Multi-pass membrane protein</topology>
    </subcellularLocation>
</comment>
<keyword evidence="6 8" id="KW-0472">Membrane</keyword>
<evidence type="ECO:0000256" key="6">
    <source>
        <dbReference type="ARBA" id="ARBA00023136"/>
    </source>
</evidence>
<feature type="transmembrane region" description="Helical" evidence="8">
    <location>
        <begin position="354"/>
        <end position="375"/>
    </location>
</feature>
<feature type="transmembrane region" description="Helical" evidence="8">
    <location>
        <begin position="541"/>
        <end position="563"/>
    </location>
</feature>
<dbReference type="Pfam" id="PF12698">
    <property type="entry name" value="ABC2_membrane_3"/>
    <property type="match status" value="1"/>
</dbReference>
<dbReference type="EMBL" id="GL732643">
    <property type="protein sequence ID" value="EFX69049.1"/>
    <property type="molecule type" value="Genomic_DNA"/>
</dbReference>
<proteinExistence type="predicted"/>
<keyword evidence="12" id="KW-1185">Reference proteome</keyword>
<protein>
    <submittedName>
        <fullName evidence="11">ABC protein, subfamily ABCH</fullName>
    </submittedName>
</protein>
<dbReference type="Proteomes" id="UP000000305">
    <property type="component" value="Unassembled WGS sequence"/>
</dbReference>
<feature type="region of interest" description="Disordered" evidence="7">
    <location>
        <begin position="269"/>
        <end position="318"/>
    </location>
</feature>
<dbReference type="KEGG" id="dpx:DAPPUDRAFT_228828"/>
<evidence type="ECO:0000256" key="3">
    <source>
        <dbReference type="ARBA" id="ARBA00022741"/>
    </source>
</evidence>
<evidence type="ECO:0000313" key="11">
    <source>
        <dbReference type="EMBL" id="EFX69049.1"/>
    </source>
</evidence>
<dbReference type="InterPro" id="IPR000412">
    <property type="entry name" value="ABC_2_transport"/>
</dbReference>
<dbReference type="SUPFAM" id="SSF52540">
    <property type="entry name" value="P-loop containing nucleoside triphosphate hydrolases"/>
    <property type="match status" value="1"/>
</dbReference>